<comment type="similarity">
    <text evidence="2">Belongs to the tetraspanin (TM4SF) family.</text>
</comment>
<evidence type="ECO:0000313" key="16">
    <source>
        <dbReference type="RefSeq" id="XP_007958003.1"/>
    </source>
</evidence>
<dbReference type="InterPro" id="IPR018503">
    <property type="entry name" value="Tetraspanin_CS"/>
</dbReference>
<name>A0A8B7BCV9_ORYAF</name>
<keyword evidence="4 14" id="KW-0812">Transmembrane</keyword>
<accession>A0A8B7BCV9</accession>
<dbReference type="AlphaFoldDB" id="A0A8B7BCV9"/>
<reference evidence="16" key="1">
    <citation type="submission" date="2025-08" db="UniProtKB">
        <authorList>
            <consortium name="RefSeq"/>
        </authorList>
    </citation>
    <scope>IDENTIFICATION</scope>
</reference>
<keyword evidence="8" id="KW-0325">Glycoprotein</keyword>
<comment type="function">
    <text evidence="9">Part of TspanC8 subgroup, composed of 6 members that interact with the transmembrane metalloprotease ADAM10. This interaction is required for ADAM10 exit from the endoplasmic reticulum and for enzymatic maturation and trafficking to the cell surface as well as substrate specificity. Different TspanC8/ADAM10 complexes have distinct substrates.</text>
</comment>
<evidence type="ECO:0000256" key="11">
    <source>
        <dbReference type="ARBA" id="ARBA00073330"/>
    </source>
</evidence>
<dbReference type="FunFam" id="1.10.1450.10:FF:000033">
    <property type="entry name" value="Tetraspanin"/>
    <property type="match status" value="1"/>
</dbReference>
<evidence type="ECO:0000256" key="6">
    <source>
        <dbReference type="ARBA" id="ARBA00023136"/>
    </source>
</evidence>
<keyword evidence="6 14" id="KW-0472">Membrane</keyword>
<dbReference type="RefSeq" id="XP_007958003.1">
    <property type="nucleotide sequence ID" value="XM_007959812.1"/>
</dbReference>
<dbReference type="SUPFAM" id="SSF48652">
    <property type="entry name" value="Tetraspanin"/>
    <property type="match status" value="1"/>
</dbReference>
<dbReference type="GO" id="GO:0005886">
    <property type="term" value="C:plasma membrane"/>
    <property type="evidence" value="ECO:0007669"/>
    <property type="project" value="UniProtKB-SubCell"/>
</dbReference>
<dbReference type="PRINTS" id="PR00259">
    <property type="entry name" value="TMFOUR"/>
</dbReference>
<protein>
    <recommendedName>
        <fullName evidence="11">Tetraspanin-10</fullName>
    </recommendedName>
    <alternativeName>
        <fullName evidence="12">Oculospanin</fullName>
    </alternativeName>
</protein>
<dbReference type="GO" id="GO:0019899">
    <property type="term" value="F:enzyme binding"/>
    <property type="evidence" value="ECO:0007669"/>
    <property type="project" value="UniProtKB-ARBA"/>
</dbReference>
<dbReference type="PANTHER" id="PTHR19282">
    <property type="entry name" value="TETRASPANIN"/>
    <property type="match status" value="1"/>
</dbReference>
<evidence type="ECO:0000256" key="7">
    <source>
        <dbReference type="ARBA" id="ARBA00023157"/>
    </source>
</evidence>
<organism evidence="15 16">
    <name type="scientific">Orycteropus afer afer</name>
    <dbReference type="NCBI Taxonomy" id="1230840"/>
    <lineage>
        <taxon>Eukaryota</taxon>
        <taxon>Metazoa</taxon>
        <taxon>Chordata</taxon>
        <taxon>Craniata</taxon>
        <taxon>Vertebrata</taxon>
        <taxon>Euteleostomi</taxon>
        <taxon>Mammalia</taxon>
        <taxon>Eutheria</taxon>
        <taxon>Afrotheria</taxon>
        <taxon>Tubulidentata</taxon>
        <taxon>Orycteropodidae</taxon>
        <taxon>Orycteropus</taxon>
    </lineage>
</organism>
<feature type="transmembrane region" description="Helical" evidence="14">
    <location>
        <begin position="156"/>
        <end position="177"/>
    </location>
</feature>
<evidence type="ECO:0000256" key="14">
    <source>
        <dbReference type="SAM" id="Phobius"/>
    </source>
</evidence>
<dbReference type="InterPro" id="IPR008952">
    <property type="entry name" value="Tetraspanin_EC2_sf"/>
</dbReference>
<comment type="subunit">
    <text evidence="10">Interacts with ADAM10.</text>
</comment>
<evidence type="ECO:0000256" key="12">
    <source>
        <dbReference type="ARBA" id="ARBA00083961"/>
    </source>
</evidence>
<evidence type="ECO:0000313" key="15">
    <source>
        <dbReference type="Proteomes" id="UP000694850"/>
    </source>
</evidence>
<feature type="transmembrane region" description="Helical" evidence="14">
    <location>
        <begin position="123"/>
        <end position="144"/>
    </location>
</feature>
<gene>
    <name evidence="16" type="primary">TSPAN10</name>
</gene>
<dbReference type="Proteomes" id="UP000694850">
    <property type="component" value="Unplaced"/>
</dbReference>
<evidence type="ECO:0000256" key="13">
    <source>
        <dbReference type="SAM" id="MobiDB-lite"/>
    </source>
</evidence>
<evidence type="ECO:0000256" key="10">
    <source>
        <dbReference type="ARBA" id="ARBA00065402"/>
    </source>
</evidence>
<dbReference type="CDD" id="cd03167">
    <property type="entry name" value="oculospanin_like_LEL"/>
    <property type="match status" value="1"/>
</dbReference>
<keyword evidence="5 14" id="KW-1133">Transmembrane helix</keyword>
<evidence type="ECO:0000256" key="9">
    <source>
        <dbReference type="ARBA" id="ARBA00056995"/>
    </source>
</evidence>
<dbReference type="OrthoDB" id="8122038at2759"/>
<dbReference type="CTD" id="83882"/>
<evidence type="ECO:0000256" key="8">
    <source>
        <dbReference type="ARBA" id="ARBA00023180"/>
    </source>
</evidence>
<evidence type="ECO:0000256" key="3">
    <source>
        <dbReference type="ARBA" id="ARBA00022475"/>
    </source>
</evidence>
<proteinExistence type="inferred from homology"/>
<dbReference type="InterPro" id="IPR018499">
    <property type="entry name" value="Tetraspanin/Peripherin"/>
</dbReference>
<dbReference type="Pfam" id="PF00335">
    <property type="entry name" value="Tetraspanin"/>
    <property type="match status" value="1"/>
</dbReference>
<comment type="subcellular location">
    <subcellularLocation>
        <location evidence="1">Cell membrane</location>
        <topology evidence="1">Multi-pass membrane protein</topology>
    </subcellularLocation>
</comment>
<dbReference type="PANTHER" id="PTHR19282:SF550">
    <property type="entry name" value="TETRASPANIN-10"/>
    <property type="match status" value="1"/>
</dbReference>
<evidence type="ECO:0000256" key="1">
    <source>
        <dbReference type="ARBA" id="ARBA00004651"/>
    </source>
</evidence>
<feature type="transmembrane region" description="Helical" evidence="14">
    <location>
        <begin position="79"/>
        <end position="103"/>
    </location>
</feature>
<keyword evidence="3" id="KW-1003">Cell membrane</keyword>
<dbReference type="Gene3D" id="1.10.1450.10">
    <property type="entry name" value="Tetraspanin"/>
    <property type="match status" value="1"/>
</dbReference>
<feature type="region of interest" description="Disordered" evidence="13">
    <location>
        <begin position="1"/>
        <end position="34"/>
    </location>
</feature>
<keyword evidence="15" id="KW-1185">Reference proteome</keyword>
<sequence length="337" mass="34670">MQEGERSPLLGQDTMGLRPRPSTGSPPTSSRPCPSPIKDLSGAWGCSWCPPGAKHWSRNSCLQGSPAASLSPGSTCAKYLTLLSNFLFSLLGLLGLAAGLWGLALKGPVGSGWGCALPTDPMLGLALGGLGVSAVSLAGCLGALCESPCLLRCYSAGVLAFLALEAVAGTLVVALWGPLQDGLEHTLHVAITRYQDDPDLCFLLDQVQLGLQCCGATSYQDWQRSPYFNCSSPGIQACSLPASCCNDPLEDGASVNAQCGSGALSLGQAEAGRVVHLEGCGPRLRRWLRQSARCLGVGAIAVVVVQGAELLLVTQLLNALAGRKGVAEGAAGHWASC</sequence>
<feature type="compositionally biased region" description="Low complexity" evidence="13">
    <location>
        <begin position="18"/>
        <end position="32"/>
    </location>
</feature>
<evidence type="ECO:0000256" key="5">
    <source>
        <dbReference type="ARBA" id="ARBA00022989"/>
    </source>
</evidence>
<evidence type="ECO:0000256" key="2">
    <source>
        <dbReference type="ARBA" id="ARBA00006840"/>
    </source>
</evidence>
<dbReference type="PROSITE" id="PS00421">
    <property type="entry name" value="TM4_1"/>
    <property type="match status" value="1"/>
</dbReference>
<keyword evidence="7" id="KW-1015">Disulfide bond</keyword>
<dbReference type="GeneID" id="103214014"/>
<evidence type="ECO:0000256" key="4">
    <source>
        <dbReference type="ARBA" id="ARBA00022692"/>
    </source>
</evidence>